<comment type="caution">
    <text evidence="1">The sequence shown here is derived from an EMBL/GenBank/DDBJ whole genome shotgun (WGS) entry which is preliminary data.</text>
</comment>
<dbReference type="Proteomes" id="UP001183420">
    <property type="component" value="Unassembled WGS sequence"/>
</dbReference>
<keyword evidence="2" id="KW-1185">Reference proteome</keyword>
<sequence>MLAALDPALTTAYREVGWSRVLPLAAHLANLATHSFFAVLGPEASRALIDDERALLEREFPEGQVRESYTVRLTVARVRG</sequence>
<evidence type="ECO:0008006" key="3">
    <source>
        <dbReference type="Google" id="ProtNLM"/>
    </source>
</evidence>
<proteinExistence type="predicted"/>
<gene>
    <name evidence="1" type="ORF">RNC47_33720</name>
</gene>
<protein>
    <recommendedName>
        <fullName evidence="3">SAM-dependent methyltransferase</fullName>
    </recommendedName>
</protein>
<reference evidence="2" key="1">
    <citation type="submission" date="2023-07" db="EMBL/GenBank/DDBJ databases">
        <title>30 novel species of actinomycetes from the DSMZ collection.</title>
        <authorList>
            <person name="Nouioui I."/>
        </authorList>
    </citation>
    <scope>NUCLEOTIDE SEQUENCE [LARGE SCALE GENOMIC DNA]</scope>
    <source>
        <strain evidence="2">DSM 44918</strain>
    </source>
</reference>
<dbReference type="EMBL" id="JAVREM010000096">
    <property type="protein sequence ID" value="MDT0323275.1"/>
    <property type="molecule type" value="Genomic_DNA"/>
</dbReference>
<evidence type="ECO:0000313" key="2">
    <source>
        <dbReference type="Proteomes" id="UP001183420"/>
    </source>
</evidence>
<evidence type="ECO:0000313" key="1">
    <source>
        <dbReference type="EMBL" id="MDT0323275.1"/>
    </source>
</evidence>
<accession>A0ABU2M098</accession>
<dbReference type="RefSeq" id="WP_311604402.1">
    <property type="nucleotide sequence ID" value="NZ_JAVREM010000096.1"/>
</dbReference>
<organism evidence="1 2">
    <name type="scientific">Streptomyces millisiae</name>
    <dbReference type="NCBI Taxonomy" id="3075542"/>
    <lineage>
        <taxon>Bacteria</taxon>
        <taxon>Bacillati</taxon>
        <taxon>Actinomycetota</taxon>
        <taxon>Actinomycetes</taxon>
        <taxon>Kitasatosporales</taxon>
        <taxon>Streptomycetaceae</taxon>
        <taxon>Streptomyces</taxon>
    </lineage>
</organism>
<name>A0ABU2M098_9ACTN</name>